<accession>A0ACC3AX84</accession>
<organism evidence="1 2">
    <name type="scientific">Aspergillus melleus</name>
    <dbReference type="NCBI Taxonomy" id="138277"/>
    <lineage>
        <taxon>Eukaryota</taxon>
        <taxon>Fungi</taxon>
        <taxon>Dikarya</taxon>
        <taxon>Ascomycota</taxon>
        <taxon>Pezizomycotina</taxon>
        <taxon>Eurotiomycetes</taxon>
        <taxon>Eurotiomycetidae</taxon>
        <taxon>Eurotiales</taxon>
        <taxon>Aspergillaceae</taxon>
        <taxon>Aspergillus</taxon>
        <taxon>Aspergillus subgen. Circumdati</taxon>
    </lineage>
</organism>
<keyword evidence="2" id="KW-1185">Reference proteome</keyword>
<name>A0ACC3AX84_9EURO</name>
<reference evidence="1 2" key="1">
    <citation type="journal article" date="2023" name="ACS Omega">
        <title>Identification of the Neoaspergillic Acid Biosynthesis Gene Cluster by Establishing an In Vitro CRISPR-Ribonucleoprotein Genetic System in Aspergillus melleus.</title>
        <authorList>
            <person name="Yuan B."/>
            <person name="Grau M.F."/>
            <person name="Murata R.M."/>
            <person name="Torok T."/>
            <person name="Venkateswaran K."/>
            <person name="Stajich J.E."/>
            <person name="Wang C.C.C."/>
        </authorList>
    </citation>
    <scope>NUCLEOTIDE SEQUENCE [LARGE SCALE GENOMIC DNA]</scope>
    <source>
        <strain evidence="1 2">IMV 1140</strain>
    </source>
</reference>
<dbReference type="Proteomes" id="UP001177260">
    <property type="component" value="Unassembled WGS sequence"/>
</dbReference>
<sequence length="498" mass="53217">MYTHNHLSRLLLLSLALTGAVSSSSSSSSSSQKTTTDADVDVAIIGGGLSGLSAAKDLSAAGKSFVVLEARDRVGGRVYNAPVQGGGFTEAGAEFVGPTQDRVLALADELGLAQFPTYNLGNNTLYRNGTASHYDPNTPTGLPPGLSTDALLQAVALTGELDRMAESIDVGAPWKHANATRWDEVTLQTFADGMLTLSDARFLLELGVGAIWSTNMAEPSLLYIAAYIAAAGNETSVGTLERLTGVTGAAQDSRIRGGTGLLATRLASKLGNEKILLNSPVRAVRETEEGKYTVQSDGHIVTAKHVVVAMSPPLAARISYDPLLPPGRDHLTQRMPMGALGKAIAIYDSPWWREKGLNAQVLSDSGAVRSTFDSSPPDGSFGAIMGFMEADQMRRLDRLTEKEIQDEVVKDYVRYFGPQAANVSSWVIQRWDHEQFSRGGPVAYAPPGVLTRYGEDYLRKPVGGIHFAGTETAEYWTGYMDGAVRSGERVAKEILDAF</sequence>
<proteinExistence type="predicted"/>
<evidence type="ECO:0000313" key="1">
    <source>
        <dbReference type="EMBL" id="KAK1142092.1"/>
    </source>
</evidence>
<dbReference type="EMBL" id="JAOPJF010000054">
    <property type="protein sequence ID" value="KAK1142092.1"/>
    <property type="molecule type" value="Genomic_DNA"/>
</dbReference>
<protein>
    <submittedName>
        <fullName evidence="1">Uncharacterized protein</fullName>
    </submittedName>
</protein>
<gene>
    <name evidence="1" type="ORF">N8T08_008175</name>
</gene>
<comment type="caution">
    <text evidence="1">The sequence shown here is derived from an EMBL/GenBank/DDBJ whole genome shotgun (WGS) entry which is preliminary data.</text>
</comment>
<evidence type="ECO:0000313" key="2">
    <source>
        <dbReference type="Proteomes" id="UP001177260"/>
    </source>
</evidence>